<proteinExistence type="predicted"/>
<evidence type="ECO:0000259" key="5">
    <source>
        <dbReference type="Pfam" id="PF00557"/>
    </source>
</evidence>
<dbReference type="InterPro" id="IPR036005">
    <property type="entry name" value="Creatinase/aminopeptidase-like"/>
</dbReference>
<dbReference type="PRINTS" id="PR00599">
    <property type="entry name" value="MAPEPTIDASE"/>
</dbReference>
<organism evidence="6">
    <name type="scientific">marine sediment metagenome</name>
    <dbReference type="NCBI Taxonomy" id="412755"/>
    <lineage>
        <taxon>unclassified sequences</taxon>
        <taxon>metagenomes</taxon>
        <taxon>ecological metagenomes</taxon>
    </lineage>
</organism>
<evidence type="ECO:0000256" key="3">
    <source>
        <dbReference type="ARBA" id="ARBA00022723"/>
    </source>
</evidence>
<comment type="caution">
    <text evidence="6">The sequence shown here is derived from an EMBL/GenBank/DDBJ whole genome shotgun (WGS) entry which is preliminary data.</text>
</comment>
<evidence type="ECO:0000256" key="2">
    <source>
        <dbReference type="ARBA" id="ARBA00022670"/>
    </source>
</evidence>
<keyword evidence="1" id="KW-0031">Aminopeptidase</keyword>
<dbReference type="SUPFAM" id="SSF55920">
    <property type="entry name" value="Creatinase/aminopeptidase"/>
    <property type="match status" value="1"/>
</dbReference>
<dbReference type="InterPro" id="IPR000994">
    <property type="entry name" value="Pept_M24"/>
</dbReference>
<dbReference type="EMBL" id="LAZR01000396">
    <property type="protein sequence ID" value="KKN70824.1"/>
    <property type="molecule type" value="Genomic_DNA"/>
</dbReference>
<dbReference type="Gene3D" id="3.90.230.10">
    <property type="entry name" value="Creatinase/methionine aminopeptidase superfamily"/>
    <property type="match status" value="1"/>
</dbReference>
<accession>A0A0F9SVH3</accession>
<reference evidence="6" key="1">
    <citation type="journal article" date="2015" name="Nature">
        <title>Complex archaea that bridge the gap between prokaryotes and eukaryotes.</title>
        <authorList>
            <person name="Spang A."/>
            <person name="Saw J.H."/>
            <person name="Jorgensen S.L."/>
            <person name="Zaremba-Niedzwiedzka K."/>
            <person name="Martijn J."/>
            <person name="Lind A.E."/>
            <person name="van Eijk R."/>
            <person name="Schleper C."/>
            <person name="Guy L."/>
            <person name="Ettema T.J."/>
        </authorList>
    </citation>
    <scope>NUCLEOTIDE SEQUENCE</scope>
</reference>
<dbReference type="Pfam" id="PF00557">
    <property type="entry name" value="Peptidase_M24"/>
    <property type="match status" value="1"/>
</dbReference>
<name>A0A0F9SVH3_9ZZZZ</name>
<dbReference type="PANTHER" id="PTHR43330:SF27">
    <property type="entry name" value="METHIONINE AMINOPEPTIDASE"/>
    <property type="match status" value="1"/>
</dbReference>
<sequence length="269" mass="29623">MRFAANNDAFSGIQFVVLKDNKWFEKQKHAGYVAAKCLQFVKKTIESCTPNLSLKDIEAECVEIIEYEKCTPTFKGYKGFPGAICISVNKQLVHGIPTDYILQIGDVVTVDLGATFEGVIGDAAMTYIYGEPKSQEHVKLLKTCEGALYAAIGAIAIGKPLGSIGEAIHRYTRNSGFYLITNYGGHGIDLNTPHAQPFVANRSKRDEGIRIQPGLSIALEPMLAINSSKTKTLNDGWTVKTRGISAHFEHSIFVGEDKVHVMTDWEHLE</sequence>
<evidence type="ECO:0000256" key="4">
    <source>
        <dbReference type="ARBA" id="ARBA00022801"/>
    </source>
</evidence>
<keyword evidence="2" id="KW-0645">Protease</keyword>
<dbReference type="AlphaFoldDB" id="A0A0F9SVH3"/>
<keyword evidence="4" id="KW-0378">Hydrolase</keyword>
<dbReference type="GO" id="GO:0005829">
    <property type="term" value="C:cytosol"/>
    <property type="evidence" value="ECO:0007669"/>
    <property type="project" value="TreeGrafter"/>
</dbReference>
<evidence type="ECO:0000256" key="1">
    <source>
        <dbReference type="ARBA" id="ARBA00022438"/>
    </source>
</evidence>
<dbReference type="InterPro" id="IPR002467">
    <property type="entry name" value="Pept_M24A_MAP1"/>
</dbReference>
<dbReference type="GO" id="GO:0006508">
    <property type="term" value="P:proteolysis"/>
    <property type="evidence" value="ECO:0007669"/>
    <property type="project" value="UniProtKB-KW"/>
</dbReference>
<dbReference type="GO" id="GO:0070006">
    <property type="term" value="F:metalloaminopeptidase activity"/>
    <property type="evidence" value="ECO:0007669"/>
    <property type="project" value="InterPro"/>
</dbReference>
<keyword evidence="3" id="KW-0479">Metal-binding</keyword>
<gene>
    <name evidence="6" type="ORF">LCGC14_0427160</name>
</gene>
<protein>
    <recommendedName>
        <fullName evidence="5">Peptidase M24 domain-containing protein</fullName>
    </recommendedName>
</protein>
<evidence type="ECO:0000313" key="6">
    <source>
        <dbReference type="EMBL" id="KKN70824.1"/>
    </source>
</evidence>
<feature type="domain" description="Peptidase M24" evidence="5">
    <location>
        <begin position="28"/>
        <end position="255"/>
    </location>
</feature>
<dbReference type="NCBIfam" id="TIGR00500">
    <property type="entry name" value="met_pdase_I"/>
    <property type="match status" value="1"/>
</dbReference>
<dbReference type="GO" id="GO:0046872">
    <property type="term" value="F:metal ion binding"/>
    <property type="evidence" value="ECO:0007669"/>
    <property type="project" value="UniProtKB-KW"/>
</dbReference>
<dbReference type="PANTHER" id="PTHR43330">
    <property type="entry name" value="METHIONINE AMINOPEPTIDASE"/>
    <property type="match status" value="1"/>
</dbReference>
<dbReference type="InterPro" id="IPR001714">
    <property type="entry name" value="Pept_M24_MAP"/>
</dbReference>